<evidence type="ECO:0000313" key="4">
    <source>
        <dbReference type="EMBL" id="EMQ96861.1"/>
    </source>
</evidence>
<organism evidence="4 5">
    <name type="scientific">Paeniglutamicibacter gangotriensis Lz1y</name>
    <dbReference type="NCBI Taxonomy" id="1276920"/>
    <lineage>
        <taxon>Bacteria</taxon>
        <taxon>Bacillati</taxon>
        <taxon>Actinomycetota</taxon>
        <taxon>Actinomycetes</taxon>
        <taxon>Micrococcales</taxon>
        <taxon>Micrococcaceae</taxon>
        <taxon>Paeniglutamicibacter</taxon>
    </lineage>
</organism>
<name>M7MPA4_9MICC</name>
<proteinExistence type="predicted"/>
<dbReference type="Pfam" id="PF25549">
    <property type="entry name" value="DUF7927"/>
    <property type="match status" value="2"/>
</dbReference>
<dbReference type="Gene3D" id="3.40.50.410">
    <property type="entry name" value="von Willebrand factor, type A domain"/>
    <property type="match status" value="1"/>
</dbReference>
<reference evidence="4 5" key="1">
    <citation type="journal article" date="2013" name="Genome Announc.">
        <title>Draft Genome Sequence of Arthrobacter gangotriensis Strain Lz1yT, Isolated from a Penguin Rookery Soil Sample Collected in Antarctica, near the Indian Station Dakshin Gangotri.</title>
        <authorList>
            <person name="Shivaji S."/>
            <person name="Ara S."/>
            <person name="Bandi S."/>
            <person name="Singh A."/>
            <person name="Kumar Pinnaka A."/>
        </authorList>
    </citation>
    <scope>NUCLEOTIDE SEQUENCE [LARGE SCALE GENOMIC DNA]</scope>
    <source>
        <strain evidence="4 5">Lz1y</strain>
    </source>
</reference>
<dbReference type="InterPro" id="IPR036465">
    <property type="entry name" value="vWFA_dom_sf"/>
</dbReference>
<evidence type="ECO:0000313" key="5">
    <source>
        <dbReference type="Proteomes" id="UP000012015"/>
    </source>
</evidence>
<evidence type="ECO:0000259" key="3">
    <source>
        <dbReference type="PROSITE" id="PS50234"/>
    </source>
</evidence>
<dbReference type="Pfam" id="PF17802">
    <property type="entry name" value="SpaA"/>
    <property type="match status" value="1"/>
</dbReference>
<dbReference type="eggNOG" id="COG2304">
    <property type="taxonomic scope" value="Bacteria"/>
</dbReference>
<keyword evidence="2" id="KW-1133">Transmembrane helix</keyword>
<dbReference type="NCBIfam" id="TIGR01167">
    <property type="entry name" value="LPXTG_anchor"/>
    <property type="match status" value="1"/>
</dbReference>
<feature type="region of interest" description="Disordered" evidence="1">
    <location>
        <begin position="1"/>
        <end position="118"/>
    </location>
</feature>
<dbReference type="InterPro" id="IPR057687">
    <property type="entry name" value="DUF7927"/>
</dbReference>
<dbReference type="Gene3D" id="2.60.40.10">
    <property type="entry name" value="Immunoglobulins"/>
    <property type="match status" value="1"/>
</dbReference>
<dbReference type="Proteomes" id="UP000012015">
    <property type="component" value="Unassembled WGS sequence"/>
</dbReference>
<dbReference type="eggNOG" id="COG4932">
    <property type="taxonomic scope" value="Bacteria"/>
</dbReference>
<dbReference type="AlphaFoldDB" id="M7MPA4"/>
<keyword evidence="2" id="KW-0812">Transmembrane</keyword>
<dbReference type="SUPFAM" id="SSF53300">
    <property type="entry name" value="vWA-like"/>
    <property type="match status" value="1"/>
</dbReference>
<accession>M7MPA4</accession>
<keyword evidence="5" id="KW-1185">Reference proteome</keyword>
<dbReference type="InterPro" id="IPR013783">
    <property type="entry name" value="Ig-like_fold"/>
</dbReference>
<keyword evidence="2" id="KW-0472">Membrane</keyword>
<gene>
    <name evidence="4" type="ORF">ADIAG_03712</name>
</gene>
<dbReference type="eggNOG" id="COG1361">
    <property type="taxonomic scope" value="Bacteria"/>
</dbReference>
<protein>
    <submittedName>
        <fullName evidence="4">Cell wall anchor domain-containing protein</fullName>
    </submittedName>
</protein>
<dbReference type="STRING" id="1276920.ADIAG_03712"/>
<feature type="transmembrane region" description="Helical" evidence="2">
    <location>
        <begin position="855"/>
        <end position="873"/>
    </location>
</feature>
<comment type="caution">
    <text evidence="4">The sequence shown here is derived from an EMBL/GenBank/DDBJ whole genome shotgun (WGS) entry which is preliminary data.</text>
</comment>
<dbReference type="CDD" id="cd00198">
    <property type="entry name" value="vWFA"/>
    <property type="match status" value="1"/>
</dbReference>
<dbReference type="PATRIC" id="fig|1276920.7.peg.3711"/>
<dbReference type="PROSITE" id="PS50234">
    <property type="entry name" value="VWFA"/>
    <property type="match status" value="1"/>
</dbReference>
<dbReference type="EMBL" id="AOCK01000013">
    <property type="protein sequence ID" value="EMQ96861.1"/>
    <property type="molecule type" value="Genomic_DNA"/>
</dbReference>
<dbReference type="InterPro" id="IPR002035">
    <property type="entry name" value="VWF_A"/>
</dbReference>
<feature type="domain" description="VWFA" evidence="3">
    <location>
        <begin position="145"/>
        <end position="344"/>
    </location>
</feature>
<dbReference type="InterPro" id="IPR041033">
    <property type="entry name" value="SpaA_PFL_dom_1"/>
</dbReference>
<sequence>MMFGSGGFNPASASPAGESNPIVEQTLDSAVADPSTIGPADETIPVASEEPKQSLMPKVPTSDDNEADDSKSPGGPAEGTTATPDSASRESGVAGKSSDATVEQEGATAAPDDEAVEDPAAPKNRALALAARLANPQLPAKCGLSVAIVLDLSNSLKDEHVVASKKAATGVVDSLRGTPSAIGVYTFATFAPDRTNTAVSKTSVSTTAGANSVTSAIAGIKRVPSDVGGTNWDAALRQIPVGQYDIVLFVTDGNPTAYGTPHTNSWQAIPQGNTDFGTKSDAIDLSRAVTASDALKGSGAFVMGLAVGNDVNLANISAITGTRSGTDYYQISDYNQLATALAEIALKNCQGTVSIVKQVRDLDGNLAPSAGWAFNARSGDNITPGNAVTQSDGTVNFKVNDLVSDTRTVQFTETQQPGYALETQGAKNAKCVNNATGQNVPVTNSGDLGFTVVIKRQDAVSCEVINKMLPPVPIITKISDPKSGTEVKPGDTIKYTLSFKNEGFFPISIDHVDHLTDVLDDADFNNDIVVTGKGLQAVRDGEGIRIAGEVQPGGTVTVTYSVKVKTKSFGNGIARNFLVPKGEKPVCNPKKDNCTEHPIPGALDLKKSSDPESGSLVAPGSTVKYTLEFKNTGASRIDVEHVDHLTDVLDDAVFNSGFAYDGTGLTAVRDGNEIRITGSVAAERTVKVTYSVTVKETGFGNGIARNFLLPKGENPPEECDPEIENCTEHPIFGSLSWEKVDGLGNALAGAEWELTGPGETDPLSIKDCIADSAAGCSGPDRDPSAGGFELRNLDWGTYTLVETRAPAGYLLDATVHDVVIGEGSPIQLAVLLDPIVNEQQPALALPLTGGLGSQSFLFGGGATLLVALALVGWRRRKGASL</sequence>
<dbReference type="GO" id="GO:0005975">
    <property type="term" value="P:carbohydrate metabolic process"/>
    <property type="evidence" value="ECO:0007669"/>
    <property type="project" value="UniProtKB-ARBA"/>
</dbReference>
<evidence type="ECO:0000256" key="2">
    <source>
        <dbReference type="SAM" id="Phobius"/>
    </source>
</evidence>
<dbReference type="SMART" id="SM00327">
    <property type="entry name" value="VWA"/>
    <property type="match status" value="1"/>
</dbReference>
<evidence type="ECO:0000256" key="1">
    <source>
        <dbReference type="SAM" id="MobiDB-lite"/>
    </source>
</evidence>